<feature type="compositionally biased region" description="Basic and acidic residues" evidence="1">
    <location>
        <begin position="787"/>
        <end position="810"/>
    </location>
</feature>
<feature type="compositionally biased region" description="Basic residues" evidence="1">
    <location>
        <begin position="1037"/>
        <end position="1046"/>
    </location>
</feature>
<gene>
    <name evidence="2" type="ORF">A3770_10p59080</name>
</gene>
<evidence type="ECO:0000313" key="2">
    <source>
        <dbReference type="EMBL" id="QDZ23390.1"/>
    </source>
</evidence>
<feature type="compositionally biased region" description="Basic residues" evidence="1">
    <location>
        <begin position="1180"/>
        <end position="1194"/>
    </location>
</feature>
<proteinExistence type="predicted"/>
<name>A0A5B8MVE8_9CHLO</name>
<dbReference type="OrthoDB" id="312045at2759"/>
<keyword evidence="3" id="KW-1185">Reference proteome</keyword>
<dbReference type="InterPro" id="IPR016024">
    <property type="entry name" value="ARM-type_fold"/>
</dbReference>
<accession>A0A5B8MVE8</accession>
<evidence type="ECO:0000313" key="3">
    <source>
        <dbReference type="Proteomes" id="UP000316726"/>
    </source>
</evidence>
<sequence>MELKASVLEWLLELGIPEDQLPLASYVPQSATGSIAISEEAESALLNGKGTWAIVTHVLKSRGKTLPFAATDSNPLKRGRTAIDRLHNWSFIERLLSTVGIIVDPDAKALAVAGDCDAVASILAEIRDFCVPKAGGGGGGRLSEEAAKLLGEVEEVTVPGESYAEEIDRKQIADEVSLAVGDVSAPSDLALDAGDADDLLRGLTTSVSMEGKDIYQMPKGPVRSLEDSDSCAQFFIRSISRHFGTDHSESLRFLIDDSGIIEDWIVRGYPAGKYEPVISWLNEVIGKVTDLCFHIASEPSTLSVSLSLISTGVRSKNREVALTTCFLLKQAIVVLEKYFLWKASKKWLTSSIGALMPMVQLMNRFPDAEVSQSITATVRAFYKEDFPQVFLPDITDVCRGFSERAAFLREMMHAIAADHSVDSKITNDSVSLLFQYFMEQLQRAQSDFEKNPLIDALTVCWEHFDIHPNVEIRIKTILGHIQTQCRSPFAQVRHSSISHLFSLFEHLLRNGEDLMSTCQQAVMACYVENYMDIFVHQAILKNLLKILEKYDCVPLSLPVSRLISKIMEEGVISSLQLQVVESISIHPNLGIGDAISLFKLMLNLSTSQGSHGTTCMKIVVDLLDRVGEEEEAILALRMYQERFSGVRVKRKSKKADFLSRIDIFLKQREDFAFVSKNLDQQFLATIGDAPEEEGNREDYAIVSNDNDKENYIAANPLAKQPKKKKTPAVTPRYQMGLKGVAKERSETKYNARVVARPGQAKASRPSAENRGVGGRRQPNHVKAVTSEPKKVDRQKEKKPARSKEEVMRMKERHRKEIEEIKLRREKKEEALKKKEQERLEKEEQMRLRHIQKRNQIVKKMSVPKAPKHASPEDSEMISELVMEALKRRLEANPDTQMPPGYSKSVEPTFYSDLIDGYKEQRGEDYAQNAHMCLSLLSDIMQEKLQIPARANLLGTIVVKRIQAEETPHRAGLARKRGDDTPASQPPARERNVRKKPPRAAPPSTKAKSARYYRRSPMYRPVQDMIVDMIHQAVKRVARKSKSKWKPKPNPVMRSQTSAQSTEDRLKYWNMRKQKENAEKEEVQKKKSLAEKEEQAKRKARSDFLKKKLERQKQEKEERDKRMIEEAKKKQVDQDRQKALAQEKEKARRLAQKEKLQMYKEQKAREAKELEEAKLQAKAPKSARKMKKKPTPQES</sequence>
<evidence type="ECO:0000256" key="1">
    <source>
        <dbReference type="SAM" id="MobiDB-lite"/>
    </source>
</evidence>
<dbReference type="STRING" id="1764295.A0A5B8MVE8"/>
<dbReference type="EMBL" id="CP031043">
    <property type="protein sequence ID" value="QDZ23390.1"/>
    <property type="molecule type" value="Genomic_DNA"/>
</dbReference>
<dbReference type="AlphaFoldDB" id="A0A5B8MVE8"/>
<organism evidence="2 3">
    <name type="scientific">Chloropicon primus</name>
    <dbReference type="NCBI Taxonomy" id="1764295"/>
    <lineage>
        <taxon>Eukaryota</taxon>
        <taxon>Viridiplantae</taxon>
        <taxon>Chlorophyta</taxon>
        <taxon>Chloropicophyceae</taxon>
        <taxon>Chloropicales</taxon>
        <taxon>Chloropicaceae</taxon>
        <taxon>Chloropicon</taxon>
    </lineage>
</organism>
<feature type="region of interest" description="Disordered" evidence="1">
    <location>
        <begin position="966"/>
        <end position="1015"/>
    </location>
</feature>
<protein>
    <submittedName>
        <fullName evidence="2">Uncharacterized protein</fullName>
    </submittedName>
</protein>
<feature type="compositionally biased region" description="Basic and acidic residues" evidence="1">
    <location>
        <begin position="1061"/>
        <end position="1174"/>
    </location>
</feature>
<feature type="region of interest" description="Disordered" evidence="1">
    <location>
        <begin position="1037"/>
        <end position="1194"/>
    </location>
</feature>
<feature type="region of interest" description="Disordered" evidence="1">
    <location>
        <begin position="755"/>
        <end position="810"/>
    </location>
</feature>
<dbReference type="SUPFAM" id="SSF48371">
    <property type="entry name" value="ARM repeat"/>
    <property type="match status" value="1"/>
</dbReference>
<reference evidence="2 3" key="1">
    <citation type="submission" date="2018-07" db="EMBL/GenBank/DDBJ databases">
        <title>The complete nuclear genome of the prasinophyte Chloropicon primus (CCMP1205).</title>
        <authorList>
            <person name="Pombert J.-F."/>
            <person name="Otis C."/>
            <person name="Turmel M."/>
            <person name="Lemieux C."/>
        </authorList>
    </citation>
    <scope>NUCLEOTIDE SEQUENCE [LARGE SCALE GENOMIC DNA]</scope>
    <source>
        <strain evidence="2 3">CCMP1205</strain>
    </source>
</reference>
<dbReference type="Proteomes" id="UP000316726">
    <property type="component" value="Chromosome 10"/>
</dbReference>